<dbReference type="PROSITE" id="PS51257">
    <property type="entry name" value="PROKAR_LIPOPROTEIN"/>
    <property type="match status" value="1"/>
</dbReference>
<accession>A0A3E0DYH2</accession>
<sequence>MKKTLPILLLSIFTLSLFSCSTNEAITCYLPDNVISSNSPLVPGGTLNLKAVSTANMDVSYSWSGPNNFQSSLQNPIITNITPAMSGEYKLKTIKGICESSESSVAVEIIAPDIPCNPDANTLVFENDMFSQLDFSTYTTNYNQNFKILSSSLRGSLTIEFASEERPVPGIYSICGECPTSFLKKDQVCVSLNFADYTHAQEGLVYLSSSNGKLTAVFCNVVFSQSVFTFKTSAKITEN</sequence>
<dbReference type="AlphaFoldDB" id="A0A3E0DYH2"/>
<name>A0A3E0DYH2_9FLAO</name>
<evidence type="ECO:0008006" key="4">
    <source>
        <dbReference type="Google" id="ProtNLM"/>
    </source>
</evidence>
<feature type="chain" id="PRO_5017567912" description="Ig-like domain-containing protein" evidence="1">
    <location>
        <begin position="26"/>
        <end position="239"/>
    </location>
</feature>
<reference evidence="2 3" key="1">
    <citation type="submission" date="2018-08" db="EMBL/GenBank/DDBJ databases">
        <title>Genomic Encyclopedia of Archaeal and Bacterial Type Strains, Phase II (KMG-II): from individual species to whole genera.</title>
        <authorList>
            <person name="Goeker M."/>
        </authorList>
    </citation>
    <scope>NUCLEOTIDE SEQUENCE [LARGE SCALE GENOMIC DNA]</scope>
    <source>
        <strain evidence="2 3">DSM 100880</strain>
    </source>
</reference>
<proteinExistence type="predicted"/>
<dbReference type="Proteomes" id="UP000257136">
    <property type="component" value="Unassembled WGS sequence"/>
</dbReference>
<keyword evidence="1" id="KW-0732">Signal</keyword>
<dbReference type="InterPro" id="IPR013783">
    <property type="entry name" value="Ig-like_fold"/>
</dbReference>
<feature type="signal peptide" evidence="1">
    <location>
        <begin position="1"/>
        <end position="25"/>
    </location>
</feature>
<dbReference type="RefSeq" id="WP_115815014.1">
    <property type="nucleotide sequence ID" value="NZ_QUNI01000017.1"/>
</dbReference>
<comment type="caution">
    <text evidence="2">The sequence shown here is derived from an EMBL/GenBank/DDBJ whole genome shotgun (WGS) entry which is preliminary data.</text>
</comment>
<keyword evidence="3" id="KW-1185">Reference proteome</keyword>
<evidence type="ECO:0000256" key="1">
    <source>
        <dbReference type="SAM" id="SignalP"/>
    </source>
</evidence>
<dbReference type="OrthoDB" id="601690at2"/>
<dbReference type="EMBL" id="QUNI01000017">
    <property type="protein sequence ID" value="REG91144.1"/>
    <property type="molecule type" value="Genomic_DNA"/>
</dbReference>
<protein>
    <recommendedName>
        <fullName evidence="4">Ig-like domain-containing protein</fullName>
    </recommendedName>
</protein>
<organism evidence="2 3">
    <name type="scientific">Flavobacterium aquicola</name>
    <dbReference type="NCBI Taxonomy" id="1682742"/>
    <lineage>
        <taxon>Bacteria</taxon>
        <taxon>Pseudomonadati</taxon>
        <taxon>Bacteroidota</taxon>
        <taxon>Flavobacteriia</taxon>
        <taxon>Flavobacteriales</taxon>
        <taxon>Flavobacteriaceae</taxon>
        <taxon>Flavobacterium</taxon>
    </lineage>
</organism>
<gene>
    <name evidence="2" type="ORF">C8P67_11738</name>
</gene>
<dbReference type="Gene3D" id="2.60.40.10">
    <property type="entry name" value="Immunoglobulins"/>
    <property type="match status" value="1"/>
</dbReference>
<evidence type="ECO:0000313" key="3">
    <source>
        <dbReference type="Proteomes" id="UP000257136"/>
    </source>
</evidence>
<evidence type="ECO:0000313" key="2">
    <source>
        <dbReference type="EMBL" id="REG91144.1"/>
    </source>
</evidence>